<keyword evidence="4" id="KW-1185">Reference proteome</keyword>
<keyword evidence="1" id="KW-0732">Signal</keyword>
<feature type="chain" id="PRO_5047352347" evidence="1">
    <location>
        <begin position="26"/>
        <end position="117"/>
    </location>
</feature>
<evidence type="ECO:0000313" key="4">
    <source>
        <dbReference type="Proteomes" id="UP001236585"/>
    </source>
</evidence>
<accession>A0ABY8W6C7</accession>
<feature type="signal peptide" evidence="1">
    <location>
        <begin position="1"/>
        <end position="25"/>
    </location>
</feature>
<sequence>MVGNFFAWLAAAGAAVVTAGAVAHADPQDDQFLALLARDGITAGPPEELIALAHERCDDDKLSRSNIFTLRLGALPSPFSTALLQLSGKLVNQGLAGAQVRPFLLDAISVYCPDAHS</sequence>
<name>A0ABY8W6C7_9MYCO</name>
<evidence type="ECO:0000259" key="2">
    <source>
        <dbReference type="Pfam" id="PF05305"/>
    </source>
</evidence>
<dbReference type="Proteomes" id="UP001236585">
    <property type="component" value="Chromosome"/>
</dbReference>
<protein>
    <submittedName>
        <fullName evidence="3">DUF732 domain-containing protein</fullName>
    </submittedName>
</protein>
<evidence type="ECO:0000256" key="1">
    <source>
        <dbReference type="SAM" id="SignalP"/>
    </source>
</evidence>
<organism evidence="3 4">
    <name type="scientific">Candidatus Mycobacterium wuenschmannii</name>
    <dbReference type="NCBI Taxonomy" id="3027808"/>
    <lineage>
        <taxon>Bacteria</taxon>
        <taxon>Bacillati</taxon>
        <taxon>Actinomycetota</taxon>
        <taxon>Actinomycetes</taxon>
        <taxon>Mycobacteriales</taxon>
        <taxon>Mycobacteriaceae</taxon>
        <taxon>Mycobacterium</taxon>
    </lineage>
</organism>
<proteinExistence type="predicted"/>
<dbReference type="InterPro" id="IPR007969">
    <property type="entry name" value="DUF732"/>
</dbReference>
<dbReference type="EMBL" id="CP126981">
    <property type="protein sequence ID" value="WIM90007.1"/>
    <property type="molecule type" value="Genomic_DNA"/>
</dbReference>
<feature type="domain" description="DUF732" evidence="2">
    <location>
        <begin position="28"/>
        <end position="114"/>
    </location>
</feature>
<dbReference type="Pfam" id="PF05305">
    <property type="entry name" value="DUF732"/>
    <property type="match status" value="1"/>
</dbReference>
<gene>
    <name evidence="3" type="ORF">PT015_11615</name>
</gene>
<evidence type="ECO:0000313" key="3">
    <source>
        <dbReference type="EMBL" id="WIM90007.1"/>
    </source>
</evidence>
<reference evidence="3 4" key="1">
    <citation type="journal article" date="2023" name="Microbiol. Resour. Announc.">
        <title>Complete Genome Sequence of Mycobacterium wuenschmanii, a novel Nontuberculous Mycobacterium Isolated from a captive population of Amazon Milk Frogs.</title>
        <authorList>
            <person name="Hicks J."/>
            <person name="Zeineldin M."/>
            <person name="Ward H."/>
            <person name="Wuenschmann A."/>
            <person name="Camp P."/>
            <person name="Farrell D."/>
            <person name="Lehman K."/>
            <person name="Thacker T."/>
            <person name="Cuthbert E."/>
        </authorList>
    </citation>
    <scope>NUCLEOTIDE SEQUENCE [LARGE SCALE GENOMIC DNA]</scope>
    <source>
        <strain evidence="3 4">Wuenschmanii</strain>
    </source>
</reference>
<dbReference type="RefSeq" id="WP_285190759.1">
    <property type="nucleotide sequence ID" value="NZ_CP126981.1"/>
</dbReference>